<feature type="compositionally biased region" description="Basic and acidic residues" evidence="1">
    <location>
        <begin position="75"/>
        <end position="95"/>
    </location>
</feature>
<dbReference type="EMBL" id="SPHZ02000012">
    <property type="protein sequence ID" value="KAF0889480.1"/>
    <property type="molecule type" value="Genomic_DNA"/>
</dbReference>
<proteinExistence type="predicted"/>
<sequence length="95" mass="10176">MVPHVRGCWVDKWELLLSLEAYPGWQGDGGTTSPLGEERDNGGKDTRAERLKKRRSAVTQGGGHGPMGLACVGGDTHETERMASRKGDGVGKSLE</sequence>
<evidence type="ECO:0000313" key="2">
    <source>
        <dbReference type="EMBL" id="KAF0889480.1"/>
    </source>
</evidence>
<protein>
    <submittedName>
        <fullName evidence="2">Uncharacterized protein</fullName>
    </submittedName>
</protein>
<reference evidence="2 3" key="1">
    <citation type="submission" date="2019-11" db="EMBL/GenBank/DDBJ databases">
        <title>Whole genome sequence of Oryza granulata.</title>
        <authorList>
            <person name="Li W."/>
        </authorList>
    </citation>
    <scope>NUCLEOTIDE SEQUENCE [LARGE SCALE GENOMIC DNA]</scope>
    <source>
        <strain evidence="3">cv. Menghai</strain>
        <tissue evidence="2">Leaf</tissue>
    </source>
</reference>
<keyword evidence="3" id="KW-1185">Reference proteome</keyword>
<organism evidence="2 3">
    <name type="scientific">Oryza meyeriana var. granulata</name>
    <dbReference type="NCBI Taxonomy" id="110450"/>
    <lineage>
        <taxon>Eukaryota</taxon>
        <taxon>Viridiplantae</taxon>
        <taxon>Streptophyta</taxon>
        <taxon>Embryophyta</taxon>
        <taxon>Tracheophyta</taxon>
        <taxon>Spermatophyta</taxon>
        <taxon>Magnoliopsida</taxon>
        <taxon>Liliopsida</taxon>
        <taxon>Poales</taxon>
        <taxon>Poaceae</taxon>
        <taxon>BOP clade</taxon>
        <taxon>Oryzoideae</taxon>
        <taxon>Oryzeae</taxon>
        <taxon>Oryzinae</taxon>
        <taxon>Oryza</taxon>
        <taxon>Oryza meyeriana</taxon>
    </lineage>
</organism>
<feature type="region of interest" description="Disordered" evidence="1">
    <location>
        <begin position="24"/>
        <end position="95"/>
    </location>
</feature>
<comment type="caution">
    <text evidence="2">The sequence shown here is derived from an EMBL/GenBank/DDBJ whole genome shotgun (WGS) entry which is preliminary data.</text>
</comment>
<name>A0A6G1BNG5_9ORYZ</name>
<feature type="compositionally biased region" description="Basic and acidic residues" evidence="1">
    <location>
        <begin position="36"/>
        <end position="49"/>
    </location>
</feature>
<gene>
    <name evidence="2" type="ORF">E2562_024539</name>
</gene>
<accession>A0A6G1BNG5</accession>
<evidence type="ECO:0000256" key="1">
    <source>
        <dbReference type="SAM" id="MobiDB-lite"/>
    </source>
</evidence>
<dbReference type="Proteomes" id="UP000479710">
    <property type="component" value="Unassembled WGS sequence"/>
</dbReference>
<dbReference type="AlphaFoldDB" id="A0A6G1BNG5"/>
<evidence type="ECO:0000313" key="3">
    <source>
        <dbReference type="Proteomes" id="UP000479710"/>
    </source>
</evidence>